<keyword evidence="4" id="KW-1185">Reference proteome</keyword>
<feature type="transmembrane region" description="Helical" evidence="2">
    <location>
        <begin position="121"/>
        <end position="154"/>
    </location>
</feature>
<dbReference type="EMBL" id="DF933843">
    <property type="protein sequence ID" value="GAM43156.1"/>
    <property type="molecule type" value="Genomic_DNA"/>
</dbReference>
<gene>
    <name evidence="3" type="ORF">TCE0_047r17735</name>
</gene>
<evidence type="ECO:0000256" key="1">
    <source>
        <dbReference type="SAM" id="MobiDB-lite"/>
    </source>
</evidence>
<dbReference type="AlphaFoldDB" id="A0A0B8N1X2"/>
<name>A0A0B8N1X2_TALPI</name>
<keyword evidence="2" id="KW-1133">Transmembrane helix</keyword>
<feature type="transmembrane region" description="Helical" evidence="2">
    <location>
        <begin position="160"/>
        <end position="182"/>
    </location>
</feature>
<feature type="region of interest" description="Disordered" evidence="1">
    <location>
        <begin position="205"/>
        <end position="230"/>
    </location>
</feature>
<reference evidence="4" key="1">
    <citation type="journal article" date="2015" name="Genome Announc.">
        <title>Draft genome sequence of Talaromyces cellulolyticus strain Y-94, a source of lignocellulosic biomass-degrading enzymes.</title>
        <authorList>
            <person name="Fujii T."/>
            <person name="Koike H."/>
            <person name="Sawayama S."/>
            <person name="Yano S."/>
            <person name="Inoue H."/>
        </authorList>
    </citation>
    <scope>NUCLEOTIDE SEQUENCE [LARGE SCALE GENOMIC DNA]</scope>
    <source>
        <strain evidence="4">Y-94</strain>
    </source>
</reference>
<keyword evidence="2" id="KW-0472">Membrane</keyword>
<accession>A0A0B8N1X2</accession>
<proteinExistence type="predicted"/>
<evidence type="ECO:0000313" key="4">
    <source>
        <dbReference type="Proteomes" id="UP000053095"/>
    </source>
</evidence>
<protein>
    <submittedName>
        <fullName evidence="3">Uncharacterized protein</fullName>
    </submittedName>
</protein>
<evidence type="ECO:0000313" key="3">
    <source>
        <dbReference type="EMBL" id="GAM43156.1"/>
    </source>
</evidence>
<feature type="compositionally biased region" description="Basic and acidic residues" evidence="1">
    <location>
        <begin position="58"/>
        <end position="68"/>
    </location>
</feature>
<evidence type="ECO:0000256" key="2">
    <source>
        <dbReference type="SAM" id="Phobius"/>
    </source>
</evidence>
<dbReference type="Proteomes" id="UP000053095">
    <property type="component" value="Unassembled WGS sequence"/>
</dbReference>
<feature type="compositionally biased region" description="Basic and acidic residues" evidence="1">
    <location>
        <begin position="210"/>
        <end position="230"/>
    </location>
</feature>
<keyword evidence="2" id="KW-0812">Transmembrane</keyword>
<organism evidence="3 4">
    <name type="scientific">Talaromyces pinophilus</name>
    <name type="common">Penicillium pinophilum</name>
    <dbReference type="NCBI Taxonomy" id="128442"/>
    <lineage>
        <taxon>Eukaryota</taxon>
        <taxon>Fungi</taxon>
        <taxon>Dikarya</taxon>
        <taxon>Ascomycota</taxon>
        <taxon>Pezizomycotina</taxon>
        <taxon>Eurotiomycetes</taxon>
        <taxon>Eurotiomycetidae</taxon>
        <taxon>Eurotiales</taxon>
        <taxon>Trichocomaceae</taxon>
        <taxon>Talaromyces</taxon>
        <taxon>Talaromyces sect. Talaromyces</taxon>
    </lineage>
</organism>
<dbReference type="Pfam" id="PF16015">
    <property type="entry name" value="Promethin"/>
    <property type="match status" value="1"/>
</dbReference>
<sequence length="230" mass="25198">MSLNTVTKGVGSTRGNLNKTVDSAGKGDVSSTVKQTKKHADTTTKDLTGVSVPGEFPDNDRANDKKAQEMPQVSIPSISSMFQWLMDKFESTVKDFINRYLPQQRQEAIYKSAMSRPMATTFIICQLICCGVPLLVFMTGVFIFAAVAILLWAILSLLVLGPVLLVTGCSGFLMWGWGWLFYSFIKWVDQRFLGGVLSRFFLPLSSGPDDDAKSTEGSDKGSGSSEKEKP</sequence>
<feature type="region of interest" description="Disordered" evidence="1">
    <location>
        <begin position="1"/>
        <end position="69"/>
    </location>
</feature>